<evidence type="ECO:0000259" key="2">
    <source>
        <dbReference type="Pfam" id="PF02875"/>
    </source>
</evidence>
<gene>
    <name evidence="4" type="ORF">S01H1_46210</name>
</gene>
<dbReference type="InterPro" id="IPR013221">
    <property type="entry name" value="Mur_ligase_cen"/>
</dbReference>
<dbReference type="InterPro" id="IPR005761">
    <property type="entry name" value="UDP-N-AcMur-Glu-dNH2Pim_ligase"/>
</dbReference>
<comment type="similarity">
    <text evidence="1">Belongs to the MurCDEF family. MurE subfamily.</text>
</comment>
<feature type="non-terminal residue" evidence="4">
    <location>
        <position position="263"/>
    </location>
</feature>
<dbReference type="GO" id="GO:0016881">
    <property type="term" value="F:acid-amino acid ligase activity"/>
    <property type="evidence" value="ECO:0007669"/>
    <property type="project" value="InterPro"/>
</dbReference>
<evidence type="ECO:0000259" key="3">
    <source>
        <dbReference type="Pfam" id="PF08245"/>
    </source>
</evidence>
<dbReference type="AlphaFoldDB" id="X0UJW0"/>
<dbReference type="Pfam" id="PF02875">
    <property type="entry name" value="Mur_ligase_C"/>
    <property type="match status" value="1"/>
</dbReference>
<dbReference type="GO" id="GO:0008360">
    <property type="term" value="P:regulation of cell shape"/>
    <property type="evidence" value="ECO:0007669"/>
    <property type="project" value="InterPro"/>
</dbReference>
<proteinExistence type="inferred from homology"/>
<dbReference type="Gene3D" id="3.90.190.20">
    <property type="entry name" value="Mur ligase, C-terminal domain"/>
    <property type="match status" value="1"/>
</dbReference>
<dbReference type="EMBL" id="BARS01029575">
    <property type="protein sequence ID" value="GAG06089.1"/>
    <property type="molecule type" value="Genomic_DNA"/>
</dbReference>
<dbReference type="Pfam" id="PF08245">
    <property type="entry name" value="Mur_ligase_M"/>
    <property type="match status" value="1"/>
</dbReference>
<evidence type="ECO:0000256" key="1">
    <source>
        <dbReference type="ARBA" id="ARBA00005898"/>
    </source>
</evidence>
<comment type="caution">
    <text evidence="4">The sequence shown here is derived from an EMBL/GenBank/DDBJ whole genome shotgun (WGS) entry which is preliminary data.</text>
</comment>
<dbReference type="InterPro" id="IPR004101">
    <property type="entry name" value="Mur_ligase_C"/>
</dbReference>
<reference evidence="4" key="1">
    <citation type="journal article" date="2014" name="Front. Microbiol.">
        <title>High frequency of phylogenetically diverse reductive dehalogenase-homologous genes in deep subseafloor sedimentary metagenomes.</title>
        <authorList>
            <person name="Kawai M."/>
            <person name="Futagami T."/>
            <person name="Toyoda A."/>
            <person name="Takaki Y."/>
            <person name="Nishi S."/>
            <person name="Hori S."/>
            <person name="Arai W."/>
            <person name="Tsubouchi T."/>
            <person name="Morono Y."/>
            <person name="Uchiyama I."/>
            <person name="Ito T."/>
            <person name="Fujiyama A."/>
            <person name="Inagaki F."/>
            <person name="Takami H."/>
        </authorList>
    </citation>
    <scope>NUCLEOTIDE SEQUENCE</scope>
    <source>
        <strain evidence="4">Expedition CK06-06</strain>
    </source>
</reference>
<dbReference type="InterPro" id="IPR036565">
    <property type="entry name" value="Mur-like_cat_sf"/>
</dbReference>
<accession>X0UJW0</accession>
<dbReference type="NCBIfam" id="TIGR01085">
    <property type="entry name" value="murE"/>
    <property type="match status" value="1"/>
</dbReference>
<dbReference type="GO" id="GO:0051301">
    <property type="term" value="P:cell division"/>
    <property type="evidence" value="ECO:0007669"/>
    <property type="project" value="InterPro"/>
</dbReference>
<dbReference type="GO" id="GO:0005524">
    <property type="term" value="F:ATP binding"/>
    <property type="evidence" value="ECO:0007669"/>
    <property type="project" value="InterPro"/>
</dbReference>
<dbReference type="InterPro" id="IPR036615">
    <property type="entry name" value="Mur_ligase_C_dom_sf"/>
</dbReference>
<dbReference type="PANTHER" id="PTHR23135:SF4">
    <property type="entry name" value="UDP-N-ACETYLMURAMOYL-L-ALANYL-D-GLUTAMATE--2,6-DIAMINOPIMELATE LIGASE MURE HOMOLOG, CHLOROPLASTIC"/>
    <property type="match status" value="1"/>
</dbReference>
<name>X0UJW0_9ZZZZ</name>
<dbReference type="SUPFAM" id="SSF53244">
    <property type="entry name" value="MurD-like peptide ligases, peptide-binding domain"/>
    <property type="match status" value="1"/>
</dbReference>
<dbReference type="GO" id="GO:0005737">
    <property type="term" value="C:cytoplasm"/>
    <property type="evidence" value="ECO:0007669"/>
    <property type="project" value="InterPro"/>
</dbReference>
<dbReference type="SUPFAM" id="SSF53623">
    <property type="entry name" value="MurD-like peptide ligases, catalytic domain"/>
    <property type="match status" value="1"/>
</dbReference>
<dbReference type="PANTHER" id="PTHR23135">
    <property type="entry name" value="MUR LIGASE FAMILY MEMBER"/>
    <property type="match status" value="1"/>
</dbReference>
<feature type="domain" description="Mur ligase central" evidence="3">
    <location>
        <begin position="2"/>
        <end position="144"/>
    </location>
</feature>
<evidence type="ECO:0000313" key="4">
    <source>
        <dbReference type="EMBL" id="GAG06089.1"/>
    </source>
</evidence>
<evidence type="ECO:0008006" key="5">
    <source>
        <dbReference type="Google" id="ProtNLM"/>
    </source>
</evidence>
<organism evidence="4">
    <name type="scientific">marine sediment metagenome</name>
    <dbReference type="NCBI Taxonomy" id="412755"/>
    <lineage>
        <taxon>unclassified sequences</taxon>
        <taxon>metagenomes</taxon>
        <taxon>ecological metagenomes</taxon>
    </lineage>
</organism>
<feature type="domain" description="Mur ligase C-terminal" evidence="2">
    <location>
        <begin position="167"/>
        <end position="255"/>
    </location>
</feature>
<dbReference type="Gene3D" id="3.40.1190.10">
    <property type="entry name" value="Mur-like, catalytic domain"/>
    <property type="match status" value="1"/>
</dbReference>
<sequence length="263" mass="28529">SQMIETSSKYMVIEASSHALAQNRLAHIDFKAAAFTNLAGDHLDYHKTEQEYLAAKAKLFERLSPEAVAVLNKQSPQAQKIAQVTKAKILWYAVDEQADITAHIESVDIGGTVFILKYAGEKRTVKISLLGQHNVSNSLAAAGLCIAVGLDLQTIAVGLSALEVVLGRLEKIDFNGSFSVFIDYAHTDDALKNVLTALRPFCVGSLIVVFGCGGDRDKTKRPRMARVAEELADFVIVTSDNPRTEQPMAIIEEVIAGFEKGPA</sequence>
<feature type="non-terminal residue" evidence="4">
    <location>
        <position position="1"/>
    </location>
</feature>
<protein>
    <recommendedName>
        <fullName evidence="5">Mur ligase central domain-containing protein</fullName>
    </recommendedName>
</protein>